<comment type="catalytic activity">
    <reaction evidence="1">
        <text>ATP + protein L-histidine = ADP + protein N-phospho-L-histidine.</text>
        <dbReference type="EC" id="2.7.13.3"/>
    </reaction>
</comment>
<dbReference type="SMART" id="SM00086">
    <property type="entry name" value="PAC"/>
    <property type="match status" value="1"/>
</dbReference>
<keyword evidence="8" id="KW-0812">Transmembrane</keyword>
<dbReference type="Pfam" id="PF08447">
    <property type="entry name" value="PAS_3"/>
    <property type="match status" value="1"/>
</dbReference>
<dbReference type="InterPro" id="IPR036890">
    <property type="entry name" value="HATPase_C_sf"/>
</dbReference>
<dbReference type="SUPFAM" id="SSF47384">
    <property type="entry name" value="Homodimeric domain of signal transducing histidine kinase"/>
    <property type="match status" value="1"/>
</dbReference>
<dbReference type="InterPro" id="IPR013655">
    <property type="entry name" value="PAS_fold_3"/>
</dbReference>
<dbReference type="InterPro" id="IPR004358">
    <property type="entry name" value="Sig_transdc_His_kin-like_C"/>
</dbReference>
<dbReference type="Gene3D" id="3.30.450.20">
    <property type="entry name" value="PAS domain"/>
    <property type="match status" value="1"/>
</dbReference>
<dbReference type="InterPro" id="IPR003018">
    <property type="entry name" value="GAF"/>
</dbReference>
<comment type="subcellular location">
    <subcellularLocation>
        <location evidence="2">Cell inner membrane</location>
        <topology evidence="2">Multi-pass membrane protein</topology>
    </subcellularLocation>
</comment>
<dbReference type="InterPro" id="IPR029016">
    <property type="entry name" value="GAF-like_dom_sf"/>
</dbReference>
<keyword evidence="5" id="KW-0997">Cell inner membrane</keyword>
<dbReference type="InterPro" id="IPR003594">
    <property type="entry name" value="HATPase_dom"/>
</dbReference>
<dbReference type="FunFam" id="3.30.565.10:FF:000006">
    <property type="entry name" value="Sensor histidine kinase WalK"/>
    <property type="match status" value="1"/>
</dbReference>
<sequence length="723" mass="78952">MHGQSPLPHDLLSVEEFRVFREAARILTTSADLESALQNAITACLPALGDFGFFDVVLPEGVRRTARAYDNDELERILSATAWQRNERQDMNLCALSSGEAVLHPDTNDEWYARAFGPGQRFIQFTSMLSVPVAYGDELIGSLTLFMGDSGRRHATRDLQFAGELSSLAAPVVVKARLEALQQASEARFRLALKVGGMGAWEWNMLENRVFWWPGMAELHGMPPGSQLGKVQDYLNLVHPDDRALAGRSLGGQIDSETGKGIEYRIIWPDGSVHWIEGKGDVVRNGQGQVVSMSGICVDVTKRKLTEQKLRFLAKASAELAELVEREETLVRIARLAVPDFADWCTVDLVDGEGALKRVAVAHVDPQKVDLARRLHERYPPDPDTPNSPWQVIRAGKAALVKEITDEALMLSLRDTGYLQIIRELGLRSYMAIPLIVRGHAIGAITFTSAESRHLYSEADVEIGEEIGRRAGVAIENAGLYQSLQESDRRKDDFLAMLAHELRNPLAPVSAAAHILTLKPDPAVVHKSAAVIARQVAHLTGLVDDLLDISRVSRGLIKLDMTCVDLRAAIEEAVEQVRPLMDRKEQRLDVAIQTSELRVQGDHKRLVQVMSNLLNNAAKFTPPSGRIRLQAGLDGDSIAVAISDDGIGMPPELLSAAFELFVQGKTTVDRATGGLGIGLALVKHMVGLHGGTVTARSEGVGRGSEFVVRLPAGGPERSEVSDA</sequence>
<keyword evidence="6" id="KW-0597">Phosphoprotein</keyword>
<dbReference type="InterPro" id="IPR003661">
    <property type="entry name" value="HisK_dim/P_dom"/>
</dbReference>
<evidence type="ECO:0000256" key="8">
    <source>
        <dbReference type="ARBA" id="ARBA00022692"/>
    </source>
</evidence>
<evidence type="ECO:0000256" key="12">
    <source>
        <dbReference type="ARBA" id="ARBA00022989"/>
    </source>
</evidence>
<dbReference type="Gene3D" id="3.30.565.10">
    <property type="entry name" value="Histidine kinase-like ATPase, C-terminal domain"/>
    <property type="match status" value="1"/>
</dbReference>
<evidence type="ECO:0000256" key="10">
    <source>
        <dbReference type="ARBA" id="ARBA00022741"/>
    </source>
</evidence>
<dbReference type="InterPro" id="IPR005467">
    <property type="entry name" value="His_kinase_dom"/>
</dbReference>
<protein>
    <recommendedName>
        <fullName evidence="3">histidine kinase</fullName>
        <ecNumber evidence="3">2.7.13.3</ecNumber>
    </recommendedName>
</protein>
<evidence type="ECO:0000313" key="17">
    <source>
        <dbReference type="Proteomes" id="UP000484015"/>
    </source>
</evidence>
<evidence type="ECO:0000256" key="2">
    <source>
        <dbReference type="ARBA" id="ARBA00004429"/>
    </source>
</evidence>
<dbReference type="OrthoDB" id="9768069at2"/>
<dbReference type="Gene3D" id="2.10.70.100">
    <property type="match status" value="1"/>
</dbReference>
<keyword evidence="13" id="KW-0472">Membrane</keyword>
<dbReference type="InterPro" id="IPR001610">
    <property type="entry name" value="PAC"/>
</dbReference>
<evidence type="ECO:0000256" key="4">
    <source>
        <dbReference type="ARBA" id="ARBA00022475"/>
    </source>
</evidence>
<reference evidence="16 17" key="1">
    <citation type="submission" date="2019-11" db="EMBL/GenBank/DDBJ databases">
        <title>Type strains purchased from KCTC, JCM and DSMZ.</title>
        <authorList>
            <person name="Lu H."/>
        </authorList>
    </citation>
    <scope>NUCLEOTIDE SEQUENCE [LARGE SCALE GENOMIC DNA]</scope>
    <source>
        <strain evidence="16 17">KCTC 42409</strain>
    </source>
</reference>
<dbReference type="FunFam" id="2.10.70.100:FF:000001">
    <property type="entry name" value="Sensory transduction histidine kinase"/>
    <property type="match status" value="1"/>
</dbReference>
<dbReference type="EC" id="2.7.13.3" evidence="3"/>
<dbReference type="PANTHER" id="PTHR43547">
    <property type="entry name" value="TWO-COMPONENT HISTIDINE KINASE"/>
    <property type="match status" value="1"/>
</dbReference>
<keyword evidence="7" id="KW-0808">Transferase</keyword>
<name>A0A6L6PW81_9BURK</name>
<evidence type="ECO:0000259" key="15">
    <source>
        <dbReference type="PROSITE" id="PS50113"/>
    </source>
</evidence>
<gene>
    <name evidence="16" type="ORF">GM668_06655</name>
</gene>
<organism evidence="16 17">
    <name type="scientific">Pseudoduganella ginsengisoli</name>
    <dbReference type="NCBI Taxonomy" id="1462440"/>
    <lineage>
        <taxon>Bacteria</taxon>
        <taxon>Pseudomonadati</taxon>
        <taxon>Pseudomonadota</taxon>
        <taxon>Betaproteobacteria</taxon>
        <taxon>Burkholderiales</taxon>
        <taxon>Oxalobacteraceae</taxon>
        <taxon>Telluria group</taxon>
        <taxon>Pseudoduganella</taxon>
    </lineage>
</organism>
<proteinExistence type="predicted"/>
<dbReference type="Proteomes" id="UP000484015">
    <property type="component" value="Unassembled WGS sequence"/>
</dbReference>
<keyword evidence="9" id="KW-0677">Repeat</keyword>
<evidence type="ECO:0000256" key="9">
    <source>
        <dbReference type="ARBA" id="ARBA00022737"/>
    </source>
</evidence>
<dbReference type="Pfam" id="PF02518">
    <property type="entry name" value="HATPase_c"/>
    <property type="match status" value="1"/>
</dbReference>
<dbReference type="Gene3D" id="3.30.450.40">
    <property type="match status" value="2"/>
</dbReference>
<evidence type="ECO:0000256" key="11">
    <source>
        <dbReference type="ARBA" id="ARBA00022777"/>
    </source>
</evidence>
<dbReference type="PRINTS" id="PR00344">
    <property type="entry name" value="BCTRLSENSOR"/>
</dbReference>
<evidence type="ECO:0000256" key="3">
    <source>
        <dbReference type="ARBA" id="ARBA00012438"/>
    </source>
</evidence>
<dbReference type="Pfam" id="PF01590">
    <property type="entry name" value="GAF"/>
    <property type="match status" value="1"/>
</dbReference>
<dbReference type="SUPFAM" id="SSF55785">
    <property type="entry name" value="PYP-like sensor domain (PAS domain)"/>
    <property type="match status" value="1"/>
</dbReference>
<dbReference type="SUPFAM" id="SSF55874">
    <property type="entry name" value="ATPase domain of HSP90 chaperone/DNA topoisomerase II/histidine kinase"/>
    <property type="match status" value="1"/>
</dbReference>
<dbReference type="CDD" id="cd00075">
    <property type="entry name" value="HATPase"/>
    <property type="match status" value="1"/>
</dbReference>
<dbReference type="GO" id="GO:0000155">
    <property type="term" value="F:phosphorelay sensor kinase activity"/>
    <property type="evidence" value="ECO:0007669"/>
    <property type="project" value="InterPro"/>
</dbReference>
<dbReference type="SMART" id="SM00388">
    <property type="entry name" value="HisKA"/>
    <property type="match status" value="1"/>
</dbReference>
<dbReference type="SMART" id="SM00387">
    <property type="entry name" value="HATPase_c"/>
    <property type="match status" value="1"/>
</dbReference>
<dbReference type="NCBIfam" id="TIGR00229">
    <property type="entry name" value="sensory_box"/>
    <property type="match status" value="1"/>
</dbReference>
<dbReference type="InterPro" id="IPR036097">
    <property type="entry name" value="HisK_dim/P_sf"/>
</dbReference>
<dbReference type="CDD" id="cd00130">
    <property type="entry name" value="PAS"/>
    <property type="match status" value="1"/>
</dbReference>
<dbReference type="EMBL" id="WNLA01000003">
    <property type="protein sequence ID" value="MTW01767.1"/>
    <property type="molecule type" value="Genomic_DNA"/>
</dbReference>
<dbReference type="PROSITE" id="PS50109">
    <property type="entry name" value="HIS_KIN"/>
    <property type="match status" value="1"/>
</dbReference>
<dbReference type="GO" id="GO:0000166">
    <property type="term" value="F:nucleotide binding"/>
    <property type="evidence" value="ECO:0007669"/>
    <property type="project" value="UniProtKB-KW"/>
</dbReference>
<dbReference type="PANTHER" id="PTHR43547:SF2">
    <property type="entry name" value="HYBRID SIGNAL TRANSDUCTION HISTIDINE KINASE C"/>
    <property type="match status" value="1"/>
</dbReference>
<dbReference type="InterPro" id="IPR035965">
    <property type="entry name" value="PAS-like_dom_sf"/>
</dbReference>
<evidence type="ECO:0000256" key="1">
    <source>
        <dbReference type="ARBA" id="ARBA00000085"/>
    </source>
</evidence>
<dbReference type="Pfam" id="PF13185">
    <property type="entry name" value="GAF_2"/>
    <property type="match status" value="1"/>
</dbReference>
<dbReference type="Pfam" id="PF00512">
    <property type="entry name" value="HisKA"/>
    <property type="match status" value="1"/>
</dbReference>
<dbReference type="GO" id="GO:0005886">
    <property type="term" value="C:plasma membrane"/>
    <property type="evidence" value="ECO:0007669"/>
    <property type="project" value="UniProtKB-SubCell"/>
</dbReference>
<evidence type="ECO:0000313" key="16">
    <source>
        <dbReference type="EMBL" id="MTW01767.1"/>
    </source>
</evidence>
<evidence type="ECO:0000259" key="14">
    <source>
        <dbReference type="PROSITE" id="PS50109"/>
    </source>
</evidence>
<dbReference type="InterPro" id="IPR000700">
    <property type="entry name" value="PAS-assoc_C"/>
</dbReference>
<keyword evidence="12" id="KW-1133">Transmembrane helix</keyword>
<keyword evidence="11" id="KW-0418">Kinase</keyword>
<keyword evidence="17" id="KW-1185">Reference proteome</keyword>
<keyword evidence="10" id="KW-0547">Nucleotide-binding</keyword>
<dbReference type="Gene3D" id="1.10.287.130">
    <property type="match status" value="1"/>
</dbReference>
<feature type="domain" description="PAC" evidence="15">
    <location>
        <begin position="260"/>
        <end position="312"/>
    </location>
</feature>
<dbReference type="CDD" id="cd00082">
    <property type="entry name" value="HisKA"/>
    <property type="match status" value="1"/>
</dbReference>
<feature type="domain" description="Histidine kinase" evidence="14">
    <location>
        <begin position="497"/>
        <end position="714"/>
    </location>
</feature>
<comment type="caution">
    <text evidence="16">The sequence shown here is derived from an EMBL/GenBank/DDBJ whole genome shotgun (WGS) entry which is preliminary data.</text>
</comment>
<evidence type="ECO:0000256" key="7">
    <source>
        <dbReference type="ARBA" id="ARBA00022679"/>
    </source>
</evidence>
<evidence type="ECO:0000256" key="13">
    <source>
        <dbReference type="ARBA" id="ARBA00023136"/>
    </source>
</evidence>
<dbReference type="InterPro" id="IPR000014">
    <property type="entry name" value="PAS"/>
</dbReference>
<evidence type="ECO:0000256" key="6">
    <source>
        <dbReference type="ARBA" id="ARBA00022553"/>
    </source>
</evidence>
<dbReference type="SMART" id="SM00065">
    <property type="entry name" value="GAF"/>
    <property type="match status" value="2"/>
</dbReference>
<dbReference type="SUPFAM" id="SSF55781">
    <property type="entry name" value="GAF domain-like"/>
    <property type="match status" value="2"/>
</dbReference>
<keyword evidence="4" id="KW-1003">Cell membrane</keyword>
<dbReference type="AlphaFoldDB" id="A0A6L6PW81"/>
<accession>A0A6L6PW81</accession>
<dbReference type="PROSITE" id="PS50113">
    <property type="entry name" value="PAC"/>
    <property type="match status" value="1"/>
</dbReference>
<dbReference type="RefSeq" id="WP_155438180.1">
    <property type="nucleotide sequence ID" value="NZ_WNLA01000003.1"/>
</dbReference>
<evidence type="ECO:0000256" key="5">
    <source>
        <dbReference type="ARBA" id="ARBA00022519"/>
    </source>
</evidence>